<accession>A0A975GKZ8</accession>
<sequence length="50" mass="5668">MSGVPNFQFGKASLVSGYQKYCQTESLALRNLFSRILNPPFFIIPSEKQN</sequence>
<organism evidence="1 2">
    <name type="scientific">Desulfonema magnum</name>
    <dbReference type="NCBI Taxonomy" id="45655"/>
    <lineage>
        <taxon>Bacteria</taxon>
        <taxon>Pseudomonadati</taxon>
        <taxon>Thermodesulfobacteriota</taxon>
        <taxon>Desulfobacteria</taxon>
        <taxon>Desulfobacterales</taxon>
        <taxon>Desulfococcaceae</taxon>
        <taxon>Desulfonema</taxon>
    </lineage>
</organism>
<evidence type="ECO:0000313" key="2">
    <source>
        <dbReference type="Proteomes" id="UP000663722"/>
    </source>
</evidence>
<dbReference type="AlphaFoldDB" id="A0A975GKZ8"/>
<name>A0A975GKZ8_9BACT</name>
<gene>
    <name evidence="1" type="ORF">dnm_002620</name>
</gene>
<dbReference type="Proteomes" id="UP000663722">
    <property type="component" value="Chromosome"/>
</dbReference>
<proteinExistence type="predicted"/>
<dbReference type="EMBL" id="CP061800">
    <property type="protein sequence ID" value="QTA84268.1"/>
    <property type="molecule type" value="Genomic_DNA"/>
</dbReference>
<keyword evidence="2" id="KW-1185">Reference proteome</keyword>
<evidence type="ECO:0000313" key="1">
    <source>
        <dbReference type="EMBL" id="QTA84268.1"/>
    </source>
</evidence>
<reference evidence="1" key="1">
    <citation type="journal article" date="2021" name="Microb. Physiol.">
        <title>Proteogenomic Insights into the Physiology of Marine, Sulfate-Reducing, Filamentous Desulfonema limicola and Desulfonema magnum.</title>
        <authorList>
            <person name="Schnaars V."/>
            <person name="Wohlbrand L."/>
            <person name="Scheve S."/>
            <person name="Hinrichs C."/>
            <person name="Reinhardt R."/>
            <person name="Rabus R."/>
        </authorList>
    </citation>
    <scope>NUCLEOTIDE SEQUENCE</scope>
    <source>
        <strain evidence="1">4be13</strain>
    </source>
</reference>
<protein>
    <submittedName>
        <fullName evidence="1">Uncharacterized protein</fullName>
    </submittedName>
</protein>
<dbReference type="KEGG" id="dmm:dnm_002620"/>